<accession>A0AAD1FJ14</accession>
<dbReference type="EMBL" id="AP014880">
    <property type="protein sequence ID" value="BAW16111.1"/>
    <property type="molecule type" value="Genomic_DNA"/>
</dbReference>
<organism evidence="2 3">
    <name type="scientific">Streptococcus intermedius</name>
    <dbReference type="NCBI Taxonomy" id="1338"/>
    <lineage>
        <taxon>Bacteria</taxon>
        <taxon>Bacillati</taxon>
        <taxon>Bacillota</taxon>
        <taxon>Bacilli</taxon>
        <taxon>Lactobacillales</taxon>
        <taxon>Streptococcaceae</taxon>
        <taxon>Streptococcus</taxon>
        <taxon>Streptococcus anginosus group</taxon>
    </lineage>
</organism>
<feature type="transmembrane region" description="Helical" evidence="1">
    <location>
        <begin position="47"/>
        <end position="67"/>
    </location>
</feature>
<keyword evidence="1" id="KW-0472">Membrane</keyword>
<gene>
    <name evidence="2" type="ORF">SITYG_01250</name>
</gene>
<keyword evidence="1" id="KW-0812">Transmembrane</keyword>
<dbReference type="Proteomes" id="UP000217792">
    <property type="component" value="Chromosome"/>
</dbReference>
<feature type="transmembrane region" description="Helical" evidence="1">
    <location>
        <begin position="16"/>
        <end position="41"/>
    </location>
</feature>
<reference evidence="2 3" key="1">
    <citation type="journal article" date="2017" name="Infect. Immun.">
        <title>Characterization of the Pathogenicity of Streptococcus intermedius TYG1620 Isolated from a Human Brain Abscess Based on the Complete Genome Sequence with Transcriptome Analysis and Transposon Mutagenesis in a Murine Subcutaneous Abscess Model.</title>
        <authorList>
            <person name="Hasegawa N."/>
            <person name="Sekizuka T."/>
            <person name="Sugi Y."/>
            <person name="Kawakami N."/>
            <person name="Ogasawara Y."/>
            <person name="Kato K."/>
            <person name="Yamashita A."/>
            <person name="Takeuchi F."/>
            <person name="Kuroda M."/>
        </authorList>
    </citation>
    <scope>NUCLEOTIDE SEQUENCE [LARGE SCALE GENOMIC DNA]</scope>
    <source>
        <strain evidence="2 3">TYG1620</strain>
    </source>
</reference>
<evidence type="ECO:0000313" key="2">
    <source>
        <dbReference type="EMBL" id="BAW16111.1"/>
    </source>
</evidence>
<protein>
    <submittedName>
        <fullName evidence="2">Uncharacterized protein</fullName>
    </submittedName>
</protein>
<dbReference type="RefSeq" id="WP_096362406.1">
    <property type="nucleotide sequence ID" value="NZ_AP014880.1"/>
</dbReference>
<evidence type="ECO:0000256" key="1">
    <source>
        <dbReference type="SAM" id="Phobius"/>
    </source>
</evidence>
<name>A0AAD1FJ14_STRIT</name>
<dbReference type="AlphaFoldDB" id="A0AAD1FJ14"/>
<keyword evidence="1" id="KW-1133">Transmembrane helix</keyword>
<sequence>MNKLVRYFAYLDNRKMYLVFNILMQSFIFIAVFSGIIGLFLLNKGDLLSSILCTFLLWLMLCLAYVFRYMLTSALNYLKTEVINLEKYQEYFNYASEASTKRYRPHYQQSLYQAQGQVNYFKGQFQSALEDFLKMDISKVHRQYRKMYLTDTAYLKLLSAIHLKDNQKINEFELELSQVPKLKNKTLYLLQTAAIKDIIVRKQVNNYFDDYSVNSRLGKITYTYYAALNAQLKGEEARTRELFESIAQENPELFYVQEAKRYLKGEQ</sequence>
<evidence type="ECO:0000313" key="3">
    <source>
        <dbReference type="Proteomes" id="UP000217792"/>
    </source>
</evidence>
<proteinExistence type="predicted"/>